<dbReference type="HOGENOM" id="CLU_043711_1_1_1"/>
<dbReference type="PANTHER" id="PTHR19423:SF1">
    <property type="entry name" value="SH3 DOMAIN-BINDING PROTEIN 5"/>
    <property type="match status" value="1"/>
</dbReference>
<dbReference type="EMBL" id="DS985242">
    <property type="protein sequence ID" value="EDV28304.1"/>
    <property type="molecule type" value="Genomic_DNA"/>
</dbReference>
<evidence type="ECO:0000256" key="3">
    <source>
        <dbReference type="SAM" id="Coils"/>
    </source>
</evidence>
<dbReference type="Proteomes" id="UP000009022">
    <property type="component" value="Unassembled WGS sequence"/>
</dbReference>
<dbReference type="PANTHER" id="PTHR19423">
    <property type="entry name" value="SH3 DOMAIN-BINDING PROTEIN 5"/>
    <property type="match status" value="1"/>
</dbReference>
<comment type="similarity">
    <text evidence="1">Belongs to the SH3BP5 family.</text>
</comment>
<dbReference type="CTD" id="6751353"/>
<dbReference type="PhylomeDB" id="B3RQ76"/>
<dbReference type="OMA" id="ERACCTH"/>
<evidence type="ECO:0000256" key="2">
    <source>
        <dbReference type="ARBA" id="ARBA00023054"/>
    </source>
</evidence>
<evidence type="ECO:0000313" key="4">
    <source>
        <dbReference type="EMBL" id="EDV28304.1"/>
    </source>
</evidence>
<evidence type="ECO:0008006" key="6">
    <source>
        <dbReference type="Google" id="ProtNLM"/>
    </source>
</evidence>
<protein>
    <recommendedName>
        <fullName evidence="6">SH3 domain-binding protein 5-like protein</fullName>
    </recommendedName>
</protein>
<gene>
    <name evidence="4" type="ORF">TRIADDRAFT_21020</name>
</gene>
<reference evidence="4 5" key="1">
    <citation type="journal article" date="2008" name="Nature">
        <title>The Trichoplax genome and the nature of placozoans.</title>
        <authorList>
            <person name="Srivastava M."/>
            <person name="Begovic E."/>
            <person name="Chapman J."/>
            <person name="Putnam N.H."/>
            <person name="Hellsten U."/>
            <person name="Kawashima T."/>
            <person name="Kuo A."/>
            <person name="Mitros T."/>
            <person name="Salamov A."/>
            <person name="Carpenter M.L."/>
            <person name="Signorovitch A.Y."/>
            <person name="Moreno M.A."/>
            <person name="Kamm K."/>
            <person name="Grimwood J."/>
            <person name="Schmutz J."/>
            <person name="Shapiro H."/>
            <person name="Grigoriev I.V."/>
            <person name="Buss L.W."/>
            <person name="Schierwater B."/>
            <person name="Dellaporta S.L."/>
            <person name="Rokhsar D.S."/>
        </authorList>
    </citation>
    <scope>NUCLEOTIDE SEQUENCE [LARGE SCALE GENOMIC DNA]</scope>
    <source>
        <strain evidence="4 5">Grell-BS-1999</strain>
    </source>
</reference>
<dbReference type="STRING" id="10228.B3RQ76"/>
<sequence length="132" mass="14825">ELEKLNALASEINRHEKILDNARSDFEKSLKEGTKKLTELAQELGSCIAKSRPYYETAERANALQHEFEKASLAYETASTVHEAAREMIAVAEENLLNRSESSFDGAWQDMVNHANNKVISTYIAKSSYTTI</sequence>
<dbReference type="OrthoDB" id="446789at2759"/>
<feature type="coiled-coil region" evidence="3">
    <location>
        <begin position="5"/>
        <end position="32"/>
    </location>
</feature>
<organism evidence="4 5">
    <name type="scientific">Trichoplax adhaerens</name>
    <name type="common">Trichoplax reptans</name>
    <dbReference type="NCBI Taxonomy" id="10228"/>
    <lineage>
        <taxon>Eukaryota</taxon>
        <taxon>Metazoa</taxon>
        <taxon>Placozoa</taxon>
        <taxon>Uniplacotomia</taxon>
        <taxon>Trichoplacea</taxon>
        <taxon>Trichoplacidae</taxon>
        <taxon>Trichoplax</taxon>
    </lineage>
</organism>
<dbReference type="KEGG" id="tad:TRIADDRAFT_21020"/>
<dbReference type="GO" id="GO:0035556">
    <property type="term" value="P:intracellular signal transduction"/>
    <property type="evidence" value="ECO:0007669"/>
    <property type="project" value="InterPro"/>
</dbReference>
<feature type="non-terminal residue" evidence="4">
    <location>
        <position position="1"/>
    </location>
</feature>
<dbReference type="Pfam" id="PF05276">
    <property type="entry name" value="SH3BP5"/>
    <property type="match status" value="1"/>
</dbReference>
<evidence type="ECO:0000256" key="1">
    <source>
        <dbReference type="ARBA" id="ARBA00007796"/>
    </source>
</evidence>
<evidence type="ECO:0000313" key="5">
    <source>
        <dbReference type="Proteomes" id="UP000009022"/>
    </source>
</evidence>
<name>B3RQ76_TRIAD</name>
<dbReference type="InterPro" id="IPR007940">
    <property type="entry name" value="SH3BP5"/>
</dbReference>
<accession>B3RQ76</accession>
<proteinExistence type="inferred from homology"/>
<dbReference type="eggNOG" id="KOG2008">
    <property type="taxonomic scope" value="Eukaryota"/>
</dbReference>
<dbReference type="GeneID" id="6751353"/>
<keyword evidence="2 3" id="KW-0175">Coiled coil</keyword>
<dbReference type="RefSeq" id="XP_002110138.1">
    <property type="nucleotide sequence ID" value="XM_002110102.1"/>
</dbReference>
<keyword evidence="5" id="KW-1185">Reference proteome</keyword>
<dbReference type="AlphaFoldDB" id="B3RQ76"/>
<dbReference type="InParanoid" id="B3RQ76"/>